<dbReference type="GO" id="GO:0005524">
    <property type="term" value="F:ATP binding"/>
    <property type="evidence" value="ECO:0007669"/>
    <property type="project" value="UniProtKB-KW"/>
</dbReference>
<name>A0ABT2THM0_9FIRM</name>
<evidence type="ECO:0000256" key="2">
    <source>
        <dbReference type="ARBA" id="ARBA00022448"/>
    </source>
</evidence>
<keyword evidence="7" id="KW-1185">Reference proteome</keyword>
<evidence type="ECO:0000259" key="5">
    <source>
        <dbReference type="PROSITE" id="PS50893"/>
    </source>
</evidence>
<dbReference type="InterPro" id="IPR003593">
    <property type="entry name" value="AAA+_ATPase"/>
</dbReference>
<sequence length="288" mass="32821">MLEIKNVTVRFGKNTILDHINLKLEPGIYALLGENGAGKTTLIRVLTTLLVPASGSVLYNGTDIQKLGSRFRDKVGYMPQYAFYYPDFSAEEFLKYMCILKHIPKKEQKERICQLLRSVNLEQEKRKKIGNFSGGMRQRLGIAQTLLNDPEIIILDEPTAGLDPNERIRFRNLISEISKNKIVLLATHIVQDVELTANHVILMHKGKILAARQPRMLLEQVKEKVVELCPDESDIEMITQTYTVSNMIFDGNRTRMRIVLGEDECPPEGGQKVSPNLEEAFLYYIQKS</sequence>
<dbReference type="SMART" id="SM00382">
    <property type="entry name" value="AAA"/>
    <property type="match status" value="1"/>
</dbReference>
<dbReference type="Proteomes" id="UP001652442">
    <property type="component" value="Unassembled WGS sequence"/>
</dbReference>
<gene>
    <name evidence="6" type="ORF">OCV88_04940</name>
</gene>
<dbReference type="PANTHER" id="PTHR43335">
    <property type="entry name" value="ABC TRANSPORTER, ATP-BINDING PROTEIN"/>
    <property type="match status" value="1"/>
</dbReference>
<dbReference type="PROSITE" id="PS50893">
    <property type="entry name" value="ABC_TRANSPORTER_2"/>
    <property type="match status" value="1"/>
</dbReference>
<evidence type="ECO:0000313" key="7">
    <source>
        <dbReference type="Proteomes" id="UP001652442"/>
    </source>
</evidence>
<dbReference type="CDD" id="cd03264">
    <property type="entry name" value="ABC_drug_resistance_like"/>
    <property type="match status" value="1"/>
</dbReference>
<dbReference type="InterPro" id="IPR003439">
    <property type="entry name" value="ABC_transporter-like_ATP-bd"/>
</dbReference>
<feature type="domain" description="ABC transporter" evidence="5">
    <location>
        <begin position="2"/>
        <end position="230"/>
    </location>
</feature>
<dbReference type="PROSITE" id="PS00211">
    <property type="entry name" value="ABC_TRANSPORTER_1"/>
    <property type="match status" value="1"/>
</dbReference>
<accession>A0ABT2THM0</accession>
<keyword evidence="3" id="KW-0547">Nucleotide-binding</keyword>
<organism evidence="6 7">
    <name type="scientific">Brotonthovivens ammoniilytica</name>
    <dbReference type="NCBI Taxonomy" id="2981725"/>
    <lineage>
        <taxon>Bacteria</taxon>
        <taxon>Bacillati</taxon>
        <taxon>Bacillota</taxon>
        <taxon>Clostridia</taxon>
        <taxon>Lachnospirales</taxon>
        <taxon>Lachnospiraceae</taxon>
        <taxon>Brotonthovivens</taxon>
    </lineage>
</organism>
<keyword evidence="2" id="KW-0813">Transport</keyword>
<dbReference type="InterPro" id="IPR017871">
    <property type="entry name" value="ABC_transporter-like_CS"/>
</dbReference>
<dbReference type="Gene3D" id="3.40.50.300">
    <property type="entry name" value="P-loop containing nucleotide triphosphate hydrolases"/>
    <property type="match status" value="1"/>
</dbReference>
<evidence type="ECO:0000256" key="1">
    <source>
        <dbReference type="ARBA" id="ARBA00005417"/>
    </source>
</evidence>
<dbReference type="PANTHER" id="PTHR43335:SF2">
    <property type="entry name" value="ABC TRANSPORTER, ATP-BINDING PROTEIN"/>
    <property type="match status" value="1"/>
</dbReference>
<keyword evidence="4 6" id="KW-0067">ATP-binding</keyword>
<evidence type="ECO:0000256" key="4">
    <source>
        <dbReference type="ARBA" id="ARBA00022840"/>
    </source>
</evidence>
<dbReference type="Pfam" id="PF00005">
    <property type="entry name" value="ABC_tran"/>
    <property type="match status" value="1"/>
</dbReference>
<comment type="caution">
    <text evidence="6">The sequence shown here is derived from an EMBL/GenBank/DDBJ whole genome shotgun (WGS) entry which is preliminary data.</text>
</comment>
<dbReference type="InterPro" id="IPR027417">
    <property type="entry name" value="P-loop_NTPase"/>
</dbReference>
<dbReference type="SUPFAM" id="SSF52540">
    <property type="entry name" value="P-loop containing nucleoside triphosphate hydrolases"/>
    <property type="match status" value="1"/>
</dbReference>
<reference evidence="6 7" key="1">
    <citation type="journal article" date="2021" name="ISME Commun">
        <title>Automated analysis of genomic sequences facilitates high-throughput and comprehensive description of bacteria.</title>
        <authorList>
            <person name="Hitch T.C.A."/>
        </authorList>
    </citation>
    <scope>NUCLEOTIDE SEQUENCE [LARGE SCALE GENOMIC DNA]</scope>
    <source>
        <strain evidence="6 7">Sanger_109</strain>
    </source>
</reference>
<evidence type="ECO:0000313" key="6">
    <source>
        <dbReference type="EMBL" id="MCU6761685.1"/>
    </source>
</evidence>
<dbReference type="EMBL" id="JAOQJQ010000002">
    <property type="protein sequence ID" value="MCU6761685.1"/>
    <property type="molecule type" value="Genomic_DNA"/>
</dbReference>
<comment type="similarity">
    <text evidence="1">Belongs to the ABC transporter superfamily.</text>
</comment>
<dbReference type="RefSeq" id="WP_158424473.1">
    <property type="nucleotide sequence ID" value="NZ_JAOQJQ010000002.1"/>
</dbReference>
<evidence type="ECO:0000256" key="3">
    <source>
        <dbReference type="ARBA" id="ARBA00022741"/>
    </source>
</evidence>
<protein>
    <submittedName>
        <fullName evidence="6">ABC transporter ATP-binding protein</fullName>
    </submittedName>
</protein>
<proteinExistence type="inferred from homology"/>